<gene>
    <name evidence="3" type="ORF">GCM10010102_28380</name>
</gene>
<dbReference type="RefSeq" id="WP_171106865.1">
    <property type="nucleotide sequence ID" value="NZ_BMPT01000011.1"/>
</dbReference>
<proteinExistence type="predicted"/>
<feature type="transmembrane region" description="Helical" evidence="2">
    <location>
        <begin position="216"/>
        <end position="237"/>
    </location>
</feature>
<organism evidence="3 4">
    <name type="scientific">Promicromonospora citrea</name>
    <dbReference type="NCBI Taxonomy" id="43677"/>
    <lineage>
        <taxon>Bacteria</taxon>
        <taxon>Bacillati</taxon>
        <taxon>Actinomycetota</taxon>
        <taxon>Actinomycetes</taxon>
        <taxon>Micrococcales</taxon>
        <taxon>Promicromonosporaceae</taxon>
        <taxon>Promicromonospora</taxon>
    </lineage>
</organism>
<keyword evidence="2" id="KW-0812">Transmembrane</keyword>
<name>A0A8H9L6I2_9MICO</name>
<dbReference type="EMBL" id="BMPT01000011">
    <property type="protein sequence ID" value="GGM31339.1"/>
    <property type="molecule type" value="Genomic_DNA"/>
</dbReference>
<feature type="transmembrane region" description="Helical" evidence="2">
    <location>
        <begin position="189"/>
        <end position="209"/>
    </location>
</feature>
<dbReference type="AlphaFoldDB" id="A0A8H9L6I2"/>
<reference evidence="3" key="1">
    <citation type="journal article" date="2014" name="Int. J. Syst. Evol. Microbiol.">
        <title>Complete genome sequence of Corynebacterium casei LMG S-19264T (=DSM 44701T), isolated from a smear-ripened cheese.</title>
        <authorList>
            <consortium name="US DOE Joint Genome Institute (JGI-PGF)"/>
            <person name="Walter F."/>
            <person name="Albersmeier A."/>
            <person name="Kalinowski J."/>
            <person name="Ruckert C."/>
        </authorList>
    </citation>
    <scope>NUCLEOTIDE SEQUENCE</scope>
    <source>
        <strain evidence="3">JCM 3051</strain>
    </source>
</reference>
<sequence length="298" mass="31350">MSATVTAPAGGNESAPAPARRSRVRNVTFPRILRSEWIKLWTLRSTWWTLGSTVVIMAGFALMMAVVVQFLNDQMADVEMAAEDQASMDAVLGAPTVIAGGYEFAALVVGVLGAMVITGEYSTGMIRSTFAANPGRLGAFTAKATVLAAVTAVLTSVSLLLGWLVSYPILNANDMTLDWSDGEAVRKLYGVVIYTVLVALFALGIGTLLRHTAGAIFTVVAVFLVIPFIFQIVVAFASSLDWVLTVNKFLPSVAGSAITPNGAQVPEVLDPWVGIGVLGAYTAIVLIAGAIRLKAQDA</sequence>
<feature type="transmembrane region" description="Helical" evidence="2">
    <location>
        <begin position="146"/>
        <end position="169"/>
    </location>
</feature>
<dbReference type="PANTHER" id="PTHR37305:SF1">
    <property type="entry name" value="MEMBRANE PROTEIN"/>
    <property type="match status" value="1"/>
</dbReference>
<protein>
    <submittedName>
        <fullName evidence="3">ABC transporter permease</fullName>
    </submittedName>
</protein>
<evidence type="ECO:0000256" key="1">
    <source>
        <dbReference type="SAM" id="MobiDB-lite"/>
    </source>
</evidence>
<keyword evidence="4" id="KW-1185">Reference proteome</keyword>
<dbReference type="GO" id="GO:0140359">
    <property type="term" value="F:ABC-type transporter activity"/>
    <property type="evidence" value="ECO:0007669"/>
    <property type="project" value="InterPro"/>
</dbReference>
<evidence type="ECO:0000313" key="4">
    <source>
        <dbReference type="Proteomes" id="UP000655589"/>
    </source>
</evidence>
<accession>A0A8H9L6I2</accession>
<feature type="transmembrane region" description="Helical" evidence="2">
    <location>
        <begin position="47"/>
        <end position="71"/>
    </location>
</feature>
<feature type="region of interest" description="Disordered" evidence="1">
    <location>
        <begin position="1"/>
        <end position="20"/>
    </location>
</feature>
<dbReference type="GO" id="GO:0005886">
    <property type="term" value="C:plasma membrane"/>
    <property type="evidence" value="ECO:0007669"/>
    <property type="project" value="UniProtKB-SubCell"/>
</dbReference>
<keyword evidence="2" id="KW-1133">Transmembrane helix</keyword>
<keyword evidence="2" id="KW-0472">Membrane</keyword>
<feature type="transmembrane region" description="Helical" evidence="2">
    <location>
        <begin position="272"/>
        <end position="293"/>
    </location>
</feature>
<comment type="caution">
    <text evidence="3">The sequence shown here is derived from an EMBL/GenBank/DDBJ whole genome shotgun (WGS) entry which is preliminary data.</text>
</comment>
<evidence type="ECO:0000256" key="2">
    <source>
        <dbReference type="SAM" id="Phobius"/>
    </source>
</evidence>
<reference evidence="3" key="2">
    <citation type="submission" date="2020-09" db="EMBL/GenBank/DDBJ databases">
        <authorList>
            <person name="Sun Q."/>
            <person name="Ohkuma M."/>
        </authorList>
    </citation>
    <scope>NUCLEOTIDE SEQUENCE</scope>
    <source>
        <strain evidence="3">JCM 3051</strain>
    </source>
</reference>
<dbReference type="PANTHER" id="PTHR37305">
    <property type="entry name" value="INTEGRAL MEMBRANE PROTEIN-RELATED"/>
    <property type="match status" value="1"/>
</dbReference>
<evidence type="ECO:0000313" key="3">
    <source>
        <dbReference type="EMBL" id="GGM31339.1"/>
    </source>
</evidence>
<feature type="transmembrane region" description="Helical" evidence="2">
    <location>
        <begin position="91"/>
        <end position="117"/>
    </location>
</feature>
<dbReference type="Proteomes" id="UP000655589">
    <property type="component" value="Unassembled WGS sequence"/>
</dbReference>